<evidence type="ECO:0000313" key="3">
    <source>
        <dbReference type="Proteomes" id="UP001316803"/>
    </source>
</evidence>
<protein>
    <submittedName>
        <fullName evidence="2">Uncharacterized protein</fullName>
    </submittedName>
</protein>
<dbReference type="AlphaFoldDB" id="A0AAN8I2Q8"/>
<reference evidence="2 3" key="1">
    <citation type="submission" date="2022-12" db="EMBL/GenBank/DDBJ databases">
        <title>Genomic features and morphological characterization of a novel Knufia sp. strain isolated from spacecraft assembly facility.</title>
        <authorList>
            <person name="Teixeira M."/>
            <person name="Chander A.M."/>
            <person name="Stajich J.E."/>
            <person name="Venkateswaran K."/>
        </authorList>
    </citation>
    <scope>NUCLEOTIDE SEQUENCE [LARGE SCALE GENOMIC DNA]</scope>
    <source>
        <strain evidence="2 3">FJI-L2-BK-P2</strain>
    </source>
</reference>
<evidence type="ECO:0000256" key="1">
    <source>
        <dbReference type="SAM" id="MobiDB-lite"/>
    </source>
</evidence>
<feature type="region of interest" description="Disordered" evidence="1">
    <location>
        <begin position="79"/>
        <end position="109"/>
    </location>
</feature>
<dbReference type="Proteomes" id="UP001316803">
    <property type="component" value="Unassembled WGS sequence"/>
</dbReference>
<comment type="caution">
    <text evidence="2">The sequence shown here is derived from an EMBL/GenBank/DDBJ whole genome shotgun (WGS) entry which is preliminary data.</text>
</comment>
<proteinExistence type="predicted"/>
<evidence type="ECO:0000313" key="2">
    <source>
        <dbReference type="EMBL" id="KAK5951752.1"/>
    </source>
</evidence>
<accession>A0AAN8I2Q8</accession>
<organism evidence="2 3">
    <name type="scientific">Knufia fluminis</name>
    <dbReference type="NCBI Taxonomy" id="191047"/>
    <lineage>
        <taxon>Eukaryota</taxon>
        <taxon>Fungi</taxon>
        <taxon>Dikarya</taxon>
        <taxon>Ascomycota</taxon>
        <taxon>Pezizomycotina</taxon>
        <taxon>Eurotiomycetes</taxon>
        <taxon>Chaetothyriomycetidae</taxon>
        <taxon>Chaetothyriales</taxon>
        <taxon>Trichomeriaceae</taxon>
        <taxon>Knufia</taxon>
    </lineage>
</organism>
<gene>
    <name evidence="2" type="ORF">OHC33_007044</name>
</gene>
<feature type="compositionally biased region" description="Basic and acidic residues" evidence="1">
    <location>
        <begin position="97"/>
        <end position="109"/>
    </location>
</feature>
<dbReference type="EMBL" id="JAKLMC020000018">
    <property type="protein sequence ID" value="KAK5951752.1"/>
    <property type="molecule type" value="Genomic_DNA"/>
</dbReference>
<sequence length="162" mass="18735">MFSAPPPKKQPTILPGTLIRSDPVAIHLIKQLFPHAIKPVDVLSNADNIILIHSEYADEIHRVIPEEIEAYIGRLQLDEDSDLEDKKTRPAKFGKKVRPEESKEEKARLAEQREQWVRDNEEKLRQREMRALEARMQVNRFVAGRLEAEEEVQKGDVVNLVK</sequence>
<keyword evidence="3" id="KW-1185">Reference proteome</keyword>
<name>A0AAN8I2Q8_9EURO</name>